<dbReference type="RefSeq" id="WP_142097994.1">
    <property type="nucleotide sequence ID" value="NZ_VIGH01000003.1"/>
</dbReference>
<accession>A0A541BMS7</accession>
<evidence type="ECO:0000313" key="2">
    <source>
        <dbReference type="EMBL" id="TQF73636.1"/>
    </source>
</evidence>
<evidence type="ECO:0008006" key="4">
    <source>
        <dbReference type="Google" id="ProtNLM"/>
    </source>
</evidence>
<dbReference type="OrthoDB" id="5116562at2"/>
<dbReference type="EMBL" id="VIGH01000003">
    <property type="protein sequence ID" value="TQF73636.1"/>
    <property type="molecule type" value="Genomic_DNA"/>
</dbReference>
<reference evidence="2 3" key="1">
    <citation type="submission" date="2019-06" db="EMBL/GenBank/DDBJ databases">
        <title>Rhodococcus spaelei sp. nov., isolated from a cave.</title>
        <authorList>
            <person name="Lee S.D."/>
        </authorList>
    </citation>
    <scope>NUCLEOTIDE SEQUENCE [LARGE SCALE GENOMIC DNA]</scope>
    <source>
        <strain evidence="2 3">C9-5</strain>
    </source>
</reference>
<comment type="caution">
    <text evidence="2">The sequence shown here is derived from an EMBL/GenBank/DDBJ whole genome shotgun (WGS) entry which is preliminary data.</text>
</comment>
<organism evidence="2 3">
    <name type="scientific">Rhodococcus spelaei</name>
    <dbReference type="NCBI Taxonomy" id="2546320"/>
    <lineage>
        <taxon>Bacteria</taxon>
        <taxon>Bacillati</taxon>
        <taxon>Actinomycetota</taxon>
        <taxon>Actinomycetes</taxon>
        <taxon>Mycobacteriales</taxon>
        <taxon>Nocardiaceae</taxon>
        <taxon>Rhodococcus</taxon>
    </lineage>
</organism>
<name>A0A541BMS7_9NOCA</name>
<proteinExistence type="predicted"/>
<evidence type="ECO:0000256" key="1">
    <source>
        <dbReference type="SAM" id="SignalP"/>
    </source>
</evidence>
<gene>
    <name evidence="2" type="ORF">FK531_09200</name>
</gene>
<keyword evidence="1" id="KW-0732">Signal</keyword>
<feature type="chain" id="PRO_5021872757" description="Secreted protein" evidence="1">
    <location>
        <begin position="28"/>
        <end position="227"/>
    </location>
</feature>
<evidence type="ECO:0000313" key="3">
    <source>
        <dbReference type="Proteomes" id="UP000316256"/>
    </source>
</evidence>
<dbReference type="Proteomes" id="UP000316256">
    <property type="component" value="Unassembled WGS sequence"/>
</dbReference>
<feature type="signal peptide" evidence="1">
    <location>
        <begin position="1"/>
        <end position="27"/>
    </location>
</feature>
<sequence length="227" mass="22701">MKSSIRIAAAVAASVPLLALASGPATAASRSAGMLSQGGGSGATRIVVLRPVNAAGVTAPGWTIDRSHANESADGCAGPSPHTVSAGVYDCGASALAGDACWPTAGSSDILCLTDPFSTRLTMYRTGGPIADKPMPANPTPIALELDNGLQCRARVGGSWGRPAAHPDYFGYYSCPMRGNDFVAVWGPSGTSQGITKGVDGWTVQVGDANGPLSTHTVAAASFVGAA</sequence>
<protein>
    <recommendedName>
        <fullName evidence="4">Secreted protein</fullName>
    </recommendedName>
</protein>
<keyword evidence="3" id="KW-1185">Reference proteome</keyword>
<dbReference type="AlphaFoldDB" id="A0A541BMS7"/>